<gene>
    <name evidence="5" type="ORF">GCM10017576_09260</name>
</gene>
<proteinExistence type="predicted"/>
<dbReference type="Pfam" id="PF13377">
    <property type="entry name" value="Peripla_BP_3"/>
    <property type="match status" value="1"/>
</dbReference>
<dbReference type="Gene3D" id="3.40.50.2300">
    <property type="match status" value="2"/>
</dbReference>
<dbReference type="AlphaFoldDB" id="A0A9W6H1H4"/>
<reference evidence="5" key="2">
    <citation type="submission" date="2023-01" db="EMBL/GenBank/DDBJ databases">
        <authorList>
            <person name="Sun Q."/>
            <person name="Evtushenko L."/>
        </authorList>
    </citation>
    <scope>NUCLEOTIDE SEQUENCE</scope>
    <source>
        <strain evidence="5">VKM Ac-1020</strain>
    </source>
</reference>
<dbReference type="PANTHER" id="PTHR30146:SF109">
    <property type="entry name" value="HTH-TYPE TRANSCRIPTIONAL REGULATOR GALS"/>
    <property type="match status" value="1"/>
</dbReference>
<evidence type="ECO:0000313" key="5">
    <source>
        <dbReference type="EMBL" id="GLJ60797.1"/>
    </source>
</evidence>
<evidence type="ECO:0000256" key="3">
    <source>
        <dbReference type="ARBA" id="ARBA00023163"/>
    </source>
</evidence>
<dbReference type="InterPro" id="IPR046335">
    <property type="entry name" value="LacI/GalR-like_sensor"/>
</dbReference>
<feature type="domain" description="HTH lacI-type" evidence="4">
    <location>
        <begin position="14"/>
        <end position="68"/>
    </location>
</feature>
<dbReference type="CDD" id="cd01392">
    <property type="entry name" value="HTH_LacI"/>
    <property type="match status" value="1"/>
</dbReference>
<dbReference type="Gene3D" id="1.10.260.40">
    <property type="entry name" value="lambda repressor-like DNA-binding domains"/>
    <property type="match status" value="1"/>
</dbReference>
<dbReference type="PROSITE" id="PS50932">
    <property type="entry name" value="HTH_LACI_2"/>
    <property type="match status" value="1"/>
</dbReference>
<dbReference type="InterPro" id="IPR010982">
    <property type="entry name" value="Lambda_DNA-bd_dom_sf"/>
</dbReference>
<keyword evidence="1" id="KW-0805">Transcription regulation</keyword>
<dbReference type="Pfam" id="PF00356">
    <property type="entry name" value="LacI"/>
    <property type="match status" value="1"/>
</dbReference>
<dbReference type="EMBL" id="BSEJ01000003">
    <property type="protein sequence ID" value="GLJ60797.1"/>
    <property type="molecule type" value="Genomic_DNA"/>
</dbReference>
<dbReference type="SUPFAM" id="SSF53822">
    <property type="entry name" value="Periplasmic binding protein-like I"/>
    <property type="match status" value="1"/>
</dbReference>
<keyword evidence="6" id="KW-1185">Reference proteome</keyword>
<comment type="caution">
    <text evidence="5">The sequence shown here is derived from an EMBL/GenBank/DDBJ whole genome shotgun (WGS) entry which is preliminary data.</text>
</comment>
<dbReference type="InterPro" id="IPR000843">
    <property type="entry name" value="HTH_LacI"/>
</dbReference>
<evidence type="ECO:0000256" key="2">
    <source>
        <dbReference type="ARBA" id="ARBA00023125"/>
    </source>
</evidence>
<dbReference type="CDD" id="cd06267">
    <property type="entry name" value="PBP1_LacI_sugar_binding-like"/>
    <property type="match status" value="1"/>
</dbReference>
<dbReference type="GO" id="GO:0003700">
    <property type="term" value="F:DNA-binding transcription factor activity"/>
    <property type="evidence" value="ECO:0007669"/>
    <property type="project" value="TreeGrafter"/>
</dbReference>
<keyword evidence="2" id="KW-0238">DNA-binding</keyword>
<dbReference type="Proteomes" id="UP001142462">
    <property type="component" value="Unassembled WGS sequence"/>
</dbReference>
<dbReference type="PANTHER" id="PTHR30146">
    <property type="entry name" value="LACI-RELATED TRANSCRIPTIONAL REPRESSOR"/>
    <property type="match status" value="1"/>
</dbReference>
<keyword evidence="3" id="KW-0804">Transcription</keyword>
<dbReference type="GO" id="GO:0000976">
    <property type="term" value="F:transcription cis-regulatory region binding"/>
    <property type="evidence" value="ECO:0007669"/>
    <property type="project" value="TreeGrafter"/>
</dbReference>
<accession>A0A9W6H1H4</accession>
<evidence type="ECO:0000259" key="4">
    <source>
        <dbReference type="PROSITE" id="PS50932"/>
    </source>
</evidence>
<protein>
    <submittedName>
        <fullName evidence="5">LacI family transcriptional regulator</fullName>
    </submittedName>
</protein>
<name>A0A9W6H1H4_9MICO</name>
<dbReference type="SMART" id="SM00354">
    <property type="entry name" value="HTH_LACI"/>
    <property type="match status" value="1"/>
</dbReference>
<organism evidence="5 6">
    <name type="scientific">Microbacterium barkeri</name>
    <dbReference type="NCBI Taxonomy" id="33917"/>
    <lineage>
        <taxon>Bacteria</taxon>
        <taxon>Bacillati</taxon>
        <taxon>Actinomycetota</taxon>
        <taxon>Actinomycetes</taxon>
        <taxon>Micrococcales</taxon>
        <taxon>Microbacteriaceae</taxon>
        <taxon>Microbacterium</taxon>
    </lineage>
</organism>
<reference evidence="5" key="1">
    <citation type="journal article" date="2014" name="Int. J. Syst. Evol. Microbiol.">
        <title>Complete genome sequence of Corynebacterium casei LMG S-19264T (=DSM 44701T), isolated from a smear-ripened cheese.</title>
        <authorList>
            <consortium name="US DOE Joint Genome Institute (JGI-PGF)"/>
            <person name="Walter F."/>
            <person name="Albersmeier A."/>
            <person name="Kalinowski J."/>
            <person name="Ruckert C."/>
        </authorList>
    </citation>
    <scope>NUCLEOTIDE SEQUENCE</scope>
    <source>
        <strain evidence="5">VKM Ac-1020</strain>
    </source>
</reference>
<evidence type="ECO:0000313" key="6">
    <source>
        <dbReference type="Proteomes" id="UP001142462"/>
    </source>
</evidence>
<evidence type="ECO:0000256" key="1">
    <source>
        <dbReference type="ARBA" id="ARBA00023015"/>
    </source>
</evidence>
<dbReference type="InterPro" id="IPR028082">
    <property type="entry name" value="Peripla_BP_I"/>
</dbReference>
<dbReference type="SUPFAM" id="SSF47413">
    <property type="entry name" value="lambda repressor-like DNA-binding domains"/>
    <property type="match status" value="1"/>
</dbReference>
<sequence>MSCQKGNLMTASRPTIYDVAQRAGVSKSLVSLVLRGSPKVSPERRRAVEEAIRALDYRPSRAATALAGVRTRNIGLVIDDFRNLWFVDLLDGMRDVLDPAGFQVSVADLRRDAHAVEGFIATHAEAVVVAAEPDAAALRIPVPVAVVGGRAGSIPGADTVANDDTEGARIATRHLLELGHRRIGHLTGGGGSAALRRAAYTRVMREAGLDPLLTGGEHETSDEGGYRAARQLLEAHPDVTAIFASNDVMALGAAAALRDRGLAIPRDVSLVGYDDSPLANSRYLSFTTIDDRSRDVGAETARAILARLDDPEAEPRHIRLSPTLIDRGSTAPPRAR</sequence>